<dbReference type="PROSITE" id="PS50206">
    <property type="entry name" value="RHODANESE_3"/>
    <property type="match status" value="1"/>
</dbReference>
<feature type="domain" description="Rhodanese" evidence="1">
    <location>
        <begin position="15"/>
        <end position="98"/>
    </location>
</feature>
<dbReference type="Gene3D" id="3.40.250.10">
    <property type="entry name" value="Rhodanese-like domain"/>
    <property type="match status" value="1"/>
</dbReference>
<dbReference type="Pfam" id="PF00581">
    <property type="entry name" value="Rhodanese"/>
    <property type="match status" value="1"/>
</dbReference>
<dbReference type="AlphaFoldDB" id="A0A6N8CPF8"/>
<dbReference type="Proteomes" id="UP000440978">
    <property type="component" value="Unassembled WGS sequence"/>
</dbReference>
<protein>
    <submittedName>
        <fullName evidence="2">Rhodanese-like domain-containing protein</fullName>
    </submittedName>
</protein>
<gene>
    <name evidence="2" type="ORF">GMB86_08535</name>
</gene>
<name>A0A6N8CPF8_9BACI</name>
<dbReference type="SMART" id="SM00450">
    <property type="entry name" value="RHOD"/>
    <property type="match status" value="1"/>
</dbReference>
<organism evidence="2 3">
    <name type="scientific">Terrilactibacillus tamarindi</name>
    <dbReference type="NCBI Taxonomy" id="2599694"/>
    <lineage>
        <taxon>Bacteria</taxon>
        <taxon>Bacillati</taxon>
        <taxon>Bacillota</taxon>
        <taxon>Bacilli</taxon>
        <taxon>Bacillales</taxon>
        <taxon>Bacillaceae</taxon>
        <taxon>Terrilactibacillus</taxon>
    </lineage>
</organism>
<dbReference type="CDD" id="cd00158">
    <property type="entry name" value="RHOD"/>
    <property type="match status" value="1"/>
</dbReference>
<dbReference type="OrthoDB" id="9800872at2"/>
<comment type="caution">
    <text evidence="2">The sequence shown here is derived from an EMBL/GenBank/DDBJ whole genome shotgun (WGS) entry which is preliminary data.</text>
</comment>
<dbReference type="RefSeq" id="WP_155218700.1">
    <property type="nucleotide sequence ID" value="NZ_WNHB01000012.1"/>
</dbReference>
<dbReference type="PANTHER" id="PTHR43031:SF17">
    <property type="entry name" value="SULFURTRANSFERASE YTWF-RELATED"/>
    <property type="match status" value="1"/>
</dbReference>
<keyword evidence="3" id="KW-1185">Reference proteome</keyword>
<accession>A0A6N8CPF8</accession>
<proteinExistence type="predicted"/>
<dbReference type="InterPro" id="IPR036873">
    <property type="entry name" value="Rhodanese-like_dom_sf"/>
</dbReference>
<dbReference type="EMBL" id="WNHB01000012">
    <property type="protein sequence ID" value="MTT32054.1"/>
    <property type="molecule type" value="Genomic_DNA"/>
</dbReference>
<reference evidence="2 3" key="1">
    <citation type="submission" date="2019-11" db="EMBL/GenBank/DDBJ databases">
        <title>Terrilactibacillus tamarindus sp. nov. BCM23-1 isolated from bark of Tamarindus indica.</title>
        <authorList>
            <person name="Kingkaew E."/>
            <person name="Tanasupawat S."/>
        </authorList>
    </citation>
    <scope>NUCLEOTIDE SEQUENCE [LARGE SCALE GENOMIC DNA]</scope>
    <source>
        <strain evidence="2 3">BCM23-1</strain>
    </source>
</reference>
<sequence>MKSITTVELQEKIINGEKVNIIDVREDAEVAEGKIPGAKHIPLGVVPNSLEKLYKNEHYYMVCRSGGRSTAACEFLINQGYDVTNMTGGMLAWKGEKE</sequence>
<dbReference type="InterPro" id="IPR050229">
    <property type="entry name" value="GlpE_sulfurtransferase"/>
</dbReference>
<evidence type="ECO:0000313" key="2">
    <source>
        <dbReference type="EMBL" id="MTT32054.1"/>
    </source>
</evidence>
<dbReference type="SUPFAM" id="SSF52821">
    <property type="entry name" value="Rhodanese/Cell cycle control phosphatase"/>
    <property type="match status" value="1"/>
</dbReference>
<evidence type="ECO:0000259" key="1">
    <source>
        <dbReference type="PROSITE" id="PS50206"/>
    </source>
</evidence>
<dbReference type="PANTHER" id="PTHR43031">
    <property type="entry name" value="FAD-DEPENDENT OXIDOREDUCTASE"/>
    <property type="match status" value="1"/>
</dbReference>
<dbReference type="InterPro" id="IPR001763">
    <property type="entry name" value="Rhodanese-like_dom"/>
</dbReference>
<evidence type="ECO:0000313" key="3">
    <source>
        <dbReference type="Proteomes" id="UP000440978"/>
    </source>
</evidence>